<name>X1TNS2_9ZZZZ</name>
<gene>
    <name evidence="1" type="ORF">S12H4_38012</name>
</gene>
<organism evidence="1">
    <name type="scientific">marine sediment metagenome</name>
    <dbReference type="NCBI Taxonomy" id="412755"/>
    <lineage>
        <taxon>unclassified sequences</taxon>
        <taxon>metagenomes</taxon>
        <taxon>ecological metagenomes</taxon>
    </lineage>
</organism>
<feature type="non-terminal residue" evidence="1">
    <location>
        <position position="1"/>
    </location>
</feature>
<protein>
    <submittedName>
        <fullName evidence="1">Uncharacterized protein</fullName>
    </submittedName>
</protein>
<accession>X1TNS2</accession>
<evidence type="ECO:0000313" key="1">
    <source>
        <dbReference type="EMBL" id="GAI89235.1"/>
    </source>
</evidence>
<sequence>IYLAMKNFFSCGVRDVFTAPQAVPIGGSITVDWTIGVTV</sequence>
<comment type="caution">
    <text evidence="1">The sequence shown here is derived from an EMBL/GenBank/DDBJ whole genome shotgun (WGS) entry which is preliminary data.</text>
</comment>
<dbReference type="AlphaFoldDB" id="X1TNS2"/>
<reference evidence="1" key="1">
    <citation type="journal article" date="2014" name="Front. Microbiol.">
        <title>High frequency of phylogenetically diverse reductive dehalogenase-homologous genes in deep subseafloor sedimentary metagenomes.</title>
        <authorList>
            <person name="Kawai M."/>
            <person name="Futagami T."/>
            <person name="Toyoda A."/>
            <person name="Takaki Y."/>
            <person name="Nishi S."/>
            <person name="Hori S."/>
            <person name="Arai W."/>
            <person name="Tsubouchi T."/>
            <person name="Morono Y."/>
            <person name="Uchiyama I."/>
            <person name="Ito T."/>
            <person name="Fujiyama A."/>
            <person name="Inagaki F."/>
            <person name="Takami H."/>
        </authorList>
    </citation>
    <scope>NUCLEOTIDE SEQUENCE</scope>
    <source>
        <strain evidence="1">Expedition CK06-06</strain>
    </source>
</reference>
<dbReference type="EMBL" id="BARW01022840">
    <property type="protein sequence ID" value="GAI89235.1"/>
    <property type="molecule type" value="Genomic_DNA"/>
</dbReference>
<proteinExistence type="predicted"/>